<dbReference type="InterPro" id="IPR013783">
    <property type="entry name" value="Ig-like_fold"/>
</dbReference>
<evidence type="ECO:0000313" key="2">
    <source>
        <dbReference type="Proteomes" id="UP000076715"/>
    </source>
</evidence>
<sequence>MKQLTFLVLLFITITVNSQINIKNFKVTSNPNLTIEKGDRFDFKFDVQGTYHSLDLFVYFQSESSSNLLGLIYWNRDRDNPLNFPSFTTKNTWFNSFLDRRVTIPGKKFILVVKYNNQVKKLVYPISQPDNDGDGVPNDSDNCPNVAGPASNNGCPVLKKPNLKLKSLKVKNTTTNTLIFNFPNGNTNTPTLKKNNRYDFSIEVENNVSGSTQANPVSLDMLINTSSILYPDPRARVFNVTTDSNIGSISASNSITKTFNVFVSNTIGSSPTLSNGNGYTLSFDIDGKGKVDESNENDNINQLQFVYSSSSRSGLVNILDKSNLNSHEVSVFTIYGTLINQKTVATKDEEDKFINSLPKGFYIVKNGIETYKIVKE</sequence>
<organism evidence="1 2">
    <name type="scientific">Aquimarina aggregata</name>
    <dbReference type="NCBI Taxonomy" id="1642818"/>
    <lineage>
        <taxon>Bacteria</taxon>
        <taxon>Pseudomonadati</taxon>
        <taxon>Bacteroidota</taxon>
        <taxon>Flavobacteriia</taxon>
        <taxon>Flavobacteriales</taxon>
        <taxon>Flavobacteriaceae</taxon>
        <taxon>Aquimarina</taxon>
    </lineage>
</organism>
<dbReference type="RefSeq" id="WP_066315991.1">
    <property type="nucleotide sequence ID" value="NZ_LQRT01000024.1"/>
</dbReference>
<dbReference type="Proteomes" id="UP000076715">
    <property type="component" value="Unassembled WGS sequence"/>
</dbReference>
<accession>A0A162F9M1</accession>
<reference evidence="1 2" key="1">
    <citation type="submission" date="2016-01" db="EMBL/GenBank/DDBJ databases">
        <title>The draft genome sequence of Aquimarina sp. RZW4-3-2.</title>
        <authorList>
            <person name="Wang Y."/>
        </authorList>
    </citation>
    <scope>NUCLEOTIDE SEQUENCE [LARGE SCALE GENOMIC DNA]</scope>
    <source>
        <strain evidence="1 2">RZW4-3-2</strain>
    </source>
</reference>
<dbReference type="OrthoDB" id="1163931at2"/>
<keyword evidence="2" id="KW-1185">Reference proteome</keyword>
<comment type="caution">
    <text evidence="1">The sequence shown here is derived from an EMBL/GenBank/DDBJ whole genome shotgun (WGS) entry which is preliminary data.</text>
</comment>
<proteinExistence type="predicted"/>
<protein>
    <submittedName>
        <fullName evidence="1">Uncharacterized protein</fullName>
    </submittedName>
</protein>
<dbReference type="AlphaFoldDB" id="A0A162F9M1"/>
<dbReference type="Gene3D" id="2.60.40.10">
    <property type="entry name" value="Immunoglobulins"/>
    <property type="match status" value="1"/>
</dbReference>
<evidence type="ECO:0000313" key="1">
    <source>
        <dbReference type="EMBL" id="KZS39936.1"/>
    </source>
</evidence>
<gene>
    <name evidence="1" type="ORF">AWE51_09850</name>
</gene>
<dbReference type="STRING" id="1642818.AWE51_09850"/>
<dbReference type="EMBL" id="LQRT01000024">
    <property type="protein sequence ID" value="KZS39936.1"/>
    <property type="molecule type" value="Genomic_DNA"/>
</dbReference>
<name>A0A162F9M1_9FLAO</name>